<comment type="similarity">
    <text evidence="7">Belongs to the binding-protein-dependent transport system permease family.</text>
</comment>
<reference evidence="10 11" key="1">
    <citation type="submission" date="2018-03" db="EMBL/GenBank/DDBJ databases">
        <title>Genomic Encyclopedia of Archaeal and Bacterial Type Strains, Phase II (KMG-II): from individual species to whole genera.</title>
        <authorList>
            <person name="Goeker M."/>
        </authorList>
    </citation>
    <scope>NUCLEOTIDE SEQUENCE [LARGE SCALE GENOMIC DNA]</scope>
    <source>
        <strain evidence="10 11">DSM 44889</strain>
    </source>
</reference>
<gene>
    <name evidence="10" type="ORF">BXY45_11765</name>
</gene>
<feature type="transmembrane region" description="Helical" evidence="7">
    <location>
        <begin position="166"/>
        <end position="189"/>
    </location>
</feature>
<evidence type="ECO:0000256" key="3">
    <source>
        <dbReference type="ARBA" id="ARBA00022475"/>
    </source>
</evidence>
<evidence type="ECO:0000256" key="4">
    <source>
        <dbReference type="ARBA" id="ARBA00022692"/>
    </source>
</evidence>
<dbReference type="PANTHER" id="PTHR43005">
    <property type="entry name" value="BLR7065 PROTEIN"/>
    <property type="match status" value="1"/>
</dbReference>
<dbReference type="EMBL" id="QGDQ01000017">
    <property type="protein sequence ID" value="PWJ52813.1"/>
    <property type="molecule type" value="Genomic_DNA"/>
</dbReference>
<evidence type="ECO:0000256" key="5">
    <source>
        <dbReference type="ARBA" id="ARBA00022989"/>
    </source>
</evidence>
<comment type="caution">
    <text evidence="10">The sequence shown here is derived from an EMBL/GenBank/DDBJ whole genome shotgun (WGS) entry which is preliminary data.</text>
</comment>
<organism evidence="10 11">
    <name type="scientific">Quadrisphaera granulorum</name>
    <dbReference type="NCBI Taxonomy" id="317664"/>
    <lineage>
        <taxon>Bacteria</taxon>
        <taxon>Bacillati</taxon>
        <taxon>Actinomycetota</taxon>
        <taxon>Actinomycetes</taxon>
        <taxon>Kineosporiales</taxon>
        <taxon>Kineosporiaceae</taxon>
        <taxon>Quadrisphaera</taxon>
    </lineage>
</organism>
<dbReference type="OrthoDB" id="9804439at2"/>
<feature type="region of interest" description="Disordered" evidence="8">
    <location>
        <begin position="1"/>
        <end position="27"/>
    </location>
</feature>
<accession>A0A316A5H2</accession>
<feature type="transmembrane region" description="Helical" evidence="7">
    <location>
        <begin position="284"/>
        <end position="306"/>
    </location>
</feature>
<comment type="subcellular location">
    <subcellularLocation>
        <location evidence="1 7">Cell membrane</location>
        <topology evidence="1 7">Multi-pass membrane protein</topology>
    </subcellularLocation>
</comment>
<keyword evidence="3" id="KW-1003">Cell membrane</keyword>
<dbReference type="Gene3D" id="1.10.3720.10">
    <property type="entry name" value="MetI-like"/>
    <property type="match status" value="1"/>
</dbReference>
<sequence length="314" mass="33302">MSTLELDSSASRGSSVPLRPRGKGKDAARTAGRLLPLTPAIALMGVFLAGPIGYALYGSLTNATLSGYRAVNPDFVGIDNYTRLLTSSGFWESALLTLVFVVTSAVIGQNALGMFLAVLIEKAPKPVANLVGALVVGAWVMPEIVAAFALYAFFSTNGTLNKLLLFFGADSVTWLISFPLLAVILANIWRGTAFSMMVYGAALAEVPPEIDEAAQIDGANPVQRFFRITLPMVRRAIATNMMLVTLQTLGVFTLIWVMTAGGPGTKSTTLPLLAFQQAFKLSQVGYGTAIATVTLMVGAIFAVVYVKVLKPEVD</sequence>
<proteinExistence type="inferred from homology"/>
<dbReference type="AlphaFoldDB" id="A0A316A5H2"/>
<name>A0A316A5H2_9ACTN</name>
<feature type="domain" description="ABC transmembrane type-1" evidence="9">
    <location>
        <begin position="95"/>
        <end position="305"/>
    </location>
</feature>
<dbReference type="InterPro" id="IPR000515">
    <property type="entry name" value="MetI-like"/>
</dbReference>
<dbReference type="GO" id="GO:0055085">
    <property type="term" value="P:transmembrane transport"/>
    <property type="evidence" value="ECO:0007669"/>
    <property type="project" value="InterPro"/>
</dbReference>
<feature type="transmembrane region" description="Helical" evidence="7">
    <location>
        <begin position="34"/>
        <end position="57"/>
    </location>
</feature>
<feature type="transmembrane region" description="Helical" evidence="7">
    <location>
        <begin position="242"/>
        <end position="264"/>
    </location>
</feature>
<dbReference type="RefSeq" id="WP_109775076.1">
    <property type="nucleotide sequence ID" value="NZ_QGDQ01000017.1"/>
</dbReference>
<evidence type="ECO:0000259" key="9">
    <source>
        <dbReference type="PROSITE" id="PS50928"/>
    </source>
</evidence>
<keyword evidence="2 7" id="KW-0813">Transport</keyword>
<evidence type="ECO:0000256" key="1">
    <source>
        <dbReference type="ARBA" id="ARBA00004651"/>
    </source>
</evidence>
<feature type="transmembrane region" description="Helical" evidence="7">
    <location>
        <begin position="127"/>
        <end position="154"/>
    </location>
</feature>
<evidence type="ECO:0000313" key="10">
    <source>
        <dbReference type="EMBL" id="PWJ52813.1"/>
    </source>
</evidence>
<dbReference type="Pfam" id="PF00528">
    <property type="entry name" value="BPD_transp_1"/>
    <property type="match status" value="1"/>
</dbReference>
<dbReference type="Proteomes" id="UP000245469">
    <property type="component" value="Unassembled WGS sequence"/>
</dbReference>
<keyword evidence="5 7" id="KW-1133">Transmembrane helix</keyword>
<evidence type="ECO:0000256" key="8">
    <source>
        <dbReference type="SAM" id="MobiDB-lite"/>
    </source>
</evidence>
<keyword evidence="11" id="KW-1185">Reference proteome</keyword>
<dbReference type="GO" id="GO:0005886">
    <property type="term" value="C:plasma membrane"/>
    <property type="evidence" value="ECO:0007669"/>
    <property type="project" value="UniProtKB-SubCell"/>
</dbReference>
<dbReference type="PROSITE" id="PS50928">
    <property type="entry name" value="ABC_TM1"/>
    <property type="match status" value="1"/>
</dbReference>
<feature type="compositionally biased region" description="Polar residues" evidence="8">
    <location>
        <begin position="1"/>
        <end position="14"/>
    </location>
</feature>
<dbReference type="PANTHER" id="PTHR43005:SF1">
    <property type="entry name" value="SPERMIDINE_PUTRESCINE TRANSPORT SYSTEM PERMEASE PROTEIN"/>
    <property type="match status" value="1"/>
</dbReference>
<protein>
    <submittedName>
        <fullName evidence="10">Carbohydrate ABC transporter membrane protein 1 (CUT1 family)</fullName>
    </submittedName>
</protein>
<evidence type="ECO:0000256" key="7">
    <source>
        <dbReference type="RuleBase" id="RU363032"/>
    </source>
</evidence>
<evidence type="ECO:0000313" key="11">
    <source>
        <dbReference type="Proteomes" id="UP000245469"/>
    </source>
</evidence>
<dbReference type="InterPro" id="IPR035906">
    <property type="entry name" value="MetI-like_sf"/>
</dbReference>
<keyword evidence="6 7" id="KW-0472">Membrane</keyword>
<feature type="transmembrane region" description="Helical" evidence="7">
    <location>
        <begin position="94"/>
        <end position="120"/>
    </location>
</feature>
<keyword evidence="4 7" id="KW-0812">Transmembrane</keyword>
<evidence type="ECO:0000256" key="6">
    <source>
        <dbReference type="ARBA" id="ARBA00023136"/>
    </source>
</evidence>
<dbReference type="CDD" id="cd06261">
    <property type="entry name" value="TM_PBP2"/>
    <property type="match status" value="1"/>
</dbReference>
<dbReference type="SUPFAM" id="SSF161098">
    <property type="entry name" value="MetI-like"/>
    <property type="match status" value="1"/>
</dbReference>
<evidence type="ECO:0000256" key="2">
    <source>
        <dbReference type="ARBA" id="ARBA00022448"/>
    </source>
</evidence>